<protein>
    <submittedName>
        <fullName evidence="1">Uncharacterized protein</fullName>
    </submittedName>
</protein>
<dbReference type="Proteomes" id="UP000237881">
    <property type="component" value="Unassembled WGS sequence"/>
</dbReference>
<organism evidence="1 2">
    <name type="scientific">Rathayibacter rathayi</name>
    <name type="common">Corynebacterium rathayi</name>
    <dbReference type="NCBI Taxonomy" id="33887"/>
    <lineage>
        <taxon>Bacteria</taxon>
        <taxon>Bacillati</taxon>
        <taxon>Actinomycetota</taxon>
        <taxon>Actinomycetes</taxon>
        <taxon>Micrococcales</taxon>
        <taxon>Microbacteriaceae</taxon>
        <taxon>Rathayibacter</taxon>
    </lineage>
</organism>
<gene>
    <name evidence="1" type="ORF">C5C04_03620</name>
</gene>
<dbReference type="RefSeq" id="WP_104248812.1">
    <property type="nucleotide sequence ID" value="NZ_PSUF01000003.1"/>
</dbReference>
<dbReference type="EMBL" id="PSUL01000005">
    <property type="protein sequence ID" value="PPF15330.1"/>
    <property type="molecule type" value="Genomic_DNA"/>
</dbReference>
<dbReference type="InterPro" id="IPR036412">
    <property type="entry name" value="HAD-like_sf"/>
</dbReference>
<evidence type="ECO:0000313" key="1">
    <source>
        <dbReference type="EMBL" id="PPF15330.1"/>
    </source>
</evidence>
<proteinExistence type="predicted"/>
<comment type="caution">
    <text evidence="1">The sequence shown here is derived from an EMBL/GenBank/DDBJ whole genome shotgun (WGS) entry which is preliminary data.</text>
</comment>
<name>A0ABD6WAG2_RATRA</name>
<accession>A0ABD6WAG2</accession>
<dbReference type="SUPFAM" id="SSF56784">
    <property type="entry name" value="HAD-like"/>
    <property type="match status" value="1"/>
</dbReference>
<sequence length="76" mass="7812">MVGPDPAVIFDVDGTLVDVSGVRHDVADNAAKKDFRRFHSAASFRPPVASTRGSSIVPVLGCSSSARARSGGATGR</sequence>
<reference evidence="1 2" key="1">
    <citation type="submission" date="2018-02" db="EMBL/GenBank/DDBJ databases">
        <title>Bacteriophage NCPPB3778 and a type I-E CRISPR drive the evolution of the US Biological Select Agent, Rathayibacter toxicus.</title>
        <authorList>
            <person name="Davis E.W.II."/>
            <person name="Tabima J.F."/>
            <person name="Weisberg A.J."/>
            <person name="Lopes L.D."/>
            <person name="Wiseman M.S."/>
            <person name="Wiseman M.S."/>
            <person name="Pupko T."/>
            <person name="Belcher M.S."/>
            <person name="Sechler A.J."/>
            <person name="Tancos M.A."/>
            <person name="Schroeder B.K."/>
            <person name="Murray T.D."/>
            <person name="Luster D.G."/>
            <person name="Schneider W.L."/>
            <person name="Rogers E."/>
            <person name="Andreote F.D."/>
            <person name="Grunwald N.J."/>
            <person name="Putnam M.L."/>
            <person name="Chang J.H."/>
        </authorList>
    </citation>
    <scope>NUCLEOTIDE SEQUENCE [LARGE SCALE GENOMIC DNA]</scope>
    <source>
        <strain evidence="1 2">AY1I9</strain>
    </source>
</reference>
<evidence type="ECO:0000313" key="2">
    <source>
        <dbReference type="Proteomes" id="UP000237881"/>
    </source>
</evidence>
<dbReference type="AlphaFoldDB" id="A0ABD6WAG2"/>